<proteinExistence type="predicted"/>
<evidence type="ECO:0000313" key="1">
    <source>
        <dbReference type="EMBL" id="GEK28677.1"/>
    </source>
</evidence>
<comment type="caution">
    <text evidence="2">The sequence shown here is derived from an EMBL/GenBank/DDBJ whole genome shotgun (WGS) entry which is preliminary data.</text>
</comment>
<dbReference type="AlphaFoldDB" id="A0A0R2L6R9"/>
<evidence type="ECO:0000313" key="3">
    <source>
        <dbReference type="Proteomes" id="UP000051139"/>
    </source>
</evidence>
<reference evidence="1 4" key="2">
    <citation type="submission" date="2019-07" db="EMBL/GenBank/DDBJ databases">
        <title>Whole genome shotgun sequence of Lactobacillus siliginis NBRC 101315.</title>
        <authorList>
            <person name="Hosoyama A."/>
            <person name="Uohara A."/>
            <person name="Ohji S."/>
            <person name="Ichikawa N."/>
        </authorList>
    </citation>
    <scope>NUCLEOTIDE SEQUENCE [LARGE SCALE GENOMIC DNA]</scope>
    <source>
        <strain evidence="1 4">NBRC 101315</strain>
    </source>
</reference>
<dbReference type="Proteomes" id="UP000321429">
    <property type="component" value="Unassembled WGS sequence"/>
</dbReference>
<gene>
    <name evidence="2" type="ORF">IV55_GL001989</name>
    <name evidence="1" type="ORF">LSI01_09880</name>
</gene>
<evidence type="ECO:0000313" key="2">
    <source>
        <dbReference type="EMBL" id="KRN95526.1"/>
    </source>
</evidence>
<dbReference type="PATRIC" id="fig|348151.3.peg.2042"/>
<dbReference type="STRING" id="348151.IV55_GL001989"/>
<accession>A0A0R2L6R9</accession>
<dbReference type="OrthoDB" id="2300838at2"/>
<sequence>MAQYKVIQDFTDSNDKSADANGDLHVYRAGDAYPFQPYAGAQTADRIALLTSYDGPNDDFDGPVIEQLTD</sequence>
<evidence type="ECO:0000313" key="4">
    <source>
        <dbReference type="Proteomes" id="UP000321429"/>
    </source>
</evidence>
<dbReference type="Proteomes" id="UP000051139">
    <property type="component" value="Unassembled WGS sequence"/>
</dbReference>
<keyword evidence="3" id="KW-1185">Reference proteome</keyword>
<dbReference type="EMBL" id="BJUD01000015">
    <property type="protein sequence ID" value="GEK28677.1"/>
    <property type="molecule type" value="Genomic_DNA"/>
</dbReference>
<protein>
    <submittedName>
        <fullName evidence="2">Uncharacterized protein</fullName>
    </submittedName>
</protein>
<dbReference type="RefSeq" id="WP_057810747.1">
    <property type="nucleotide sequence ID" value="NZ_BJUD01000015.1"/>
</dbReference>
<dbReference type="EMBL" id="JQCB01000008">
    <property type="protein sequence ID" value="KRN95526.1"/>
    <property type="molecule type" value="Genomic_DNA"/>
</dbReference>
<reference evidence="2 3" key="1">
    <citation type="journal article" date="2015" name="Genome Announc.">
        <title>Expanding the biotechnology potential of lactobacilli through comparative genomics of 213 strains and associated genera.</title>
        <authorList>
            <person name="Sun Z."/>
            <person name="Harris H.M."/>
            <person name="McCann A."/>
            <person name="Guo C."/>
            <person name="Argimon S."/>
            <person name="Zhang W."/>
            <person name="Yang X."/>
            <person name="Jeffery I.B."/>
            <person name="Cooney J.C."/>
            <person name="Kagawa T.F."/>
            <person name="Liu W."/>
            <person name="Song Y."/>
            <person name="Salvetti E."/>
            <person name="Wrobel A."/>
            <person name="Rasinkangas P."/>
            <person name="Parkhill J."/>
            <person name="Rea M.C."/>
            <person name="O'Sullivan O."/>
            <person name="Ritari J."/>
            <person name="Douillard F.P."/>
            <person name="Paul Ross R."/>
            <person name="Yang R."/>
            <person name="Briner A.E."/>
            <person name="Felis G.E."/>
            <person name="de Vos W.M."/>
            <person name="Barrangou R."/>
            <person name="Klaenhammer T.R."/>
            <person name="Caufield P.W."/>
            <person name="Cui Y."/>
            <person name="Zhang H."/>
            <person name="O'Toole P.W."/>
        </authorList>
    </citation>
    <scope>NUCLEOTIDE SEQUENCE [LARGE SCALE GENOMIC DNA]</scope>
    <source>
        <strain evidence="2 3">DSM 22696</strain>
    </source>
</reference>
<organism evidence="2 3">
    <name type="scientific">Furfurilactobacillus siliginis</name>
    <dbReference type="NCBI Taxonomy" id="348151"/>
    <lineage>
        <taxon>Bacteria</taxon>
        <taxon>Bacillati</taxon>
        <taxon>Bacillota</taxon>
        <taxon>Bacilli</taxon>
        <taxon>Lactobacillales</taxon>
        <taxon>Lactobacillaceae</taxon>
        <taxon>Furfurilactobacillus</taxon>
    </lineage>
</organism>
<name>A0A0R2L6R9_9LACO</name>